<protein>
    <submittedName>
        <fullName evidence="3">Uncharacterized protein</fullName>
    </submittedName>
</protein>
<feature type="region of interest" description="Disordered" evidence="1">
    <location>
        <begin position="454"/>
        <end position="547"/>
    </location>
</feature>
<name>A0AAU9V6N3_EUPED</name>
<evidence type="ECO:0000313" key="4">
    <source>
        <dbReference type="Proteomes" id="UP001153954"/>
    </source>
</evidence>
<sequence>MITLKIVNFVALTILIFIFLCESCSSIDIIQNVRFVKPLSENYNQEQEQNVIPPKILFNFKSKWDHVNTLSDLYPSLSKDQEIESAEDGIRWENEKKSLDVLKNKGRFVRQVNNAYSTLYPALTTPYPNVKVNPTPYRPAASSYGTAPYNNFNTFPASYQNNFPNTTSRYPPYNAVSSRPPYYPPKQNLNNFNTTSFNQNLSQYNQSSYLYPNNLSSQTAQHNYFNNYPVSNQNYLPNTTSRYPPYNPVSSRPPYYHPPIQNLNNVNATSFYQNLSHYNQSSYLYPNNLLSQNNAMHQQNTHNYQNFQADSISAINRNYTSPRQPIYNPTFVPNNQWSTTPYSYNTNTLYNKNDSTNQITNSIMNNNQYNQYPSNYKPNSNLTSWRPTVSSKYNTSMNMYTSTKAPWLNDNLSNTPGYGYNPYQYNPQRNMTFNGSNLNFPSYNIGSTIQHNNYNRPYQNAPGSTRNISNFNIPSREPWSNNPVPWNPNNQSNTFNRGNYNNLNQWSTNNSSTPNQYNYREPNHFFYTPGQNPPSYDTSKISPENFS</sequence>
<keyword evidence="4" id="KW-1185">Reference proteome</keyword>
<evidence type="ECO:0000313" key="3">
    <source>
        <dbReference type="EMBL" id="CAH2104765.1"/>
    </source>
</evidence>
<keyword evidence="2" id="KW-0732">Signal</keyword>
<dbReference type="EMBL" id="CAKOGL010000027">
    <property type="protein sequence ID" value="CAH2104765.1"/>
    <property type="molecule type" value="Genomic_DNA"/>
</dbReference>
<comment type="caution">
    <text evidence="3">The sequence shown here is derived from an EMBL/GenBank/DDBJ whole genome shotgun (WGS) entry which is preliminary data.</text>
</comment>
<feature type="compositionally biased region" description="Polar residues" evidence="1">
    <location>
        <begin position="494"/>
        <end position="518"/>
    </location>
</feature>
<organism evidence="3 4">
    <name type="scientific">Euphydryas editha</name>
    <name type="common">Edith's checkerspot</name>
    <dbReference type="NCBI Taxonomy" id="104508"/>
    <lineage>
        <taxon>Eukaryota</taxon>
        <taxon>Metazoa</taxon>
        <taxon>Ecdysozoa</taxon>
        <taxon>Arthropoda</taxon>
        <taxon>Hexapoda</taxon>
        <taxon>Insecta</taxon>
        <taxon>Pterygota</taxon>
        <taxon>Neoptera</taxon>
        <taxon>Endopterygota</taxon>
        <taxon>Lepidoptera</taxon>
        <taxon>Glossata</taxon>
        <taxon>Ditrysia</taxon>
        <taxon>Papilionoidea</taxon>
        <taxon>Nymphalidae</taxon>
        <taxon>Nymphalinae</taxon>
        <taxon>Euphydryas</taxon>
    </lineage>
</organism>
<feature type="chain" id="PRO_5043605890" evidence="2">
    <location>
        <begin position="27"/>
        <end position="547"/>
    </location>
</feature>
<reference evidence="3" key="1">
    <citation type="submission" date="2022-03" db="EMBL/GenBank/DDBJ databases">
        <authorList>
            <person name="Tunstrom K."/>
        </authorList>
    </citation>
    <scope>NUCLEOTIDE SEQUENCE</scope>
</reference>
<feature type="compositionally biased region" description="Low complexity" evidence="1">
    <location>
        <begin position="478"/>
        <end position="493"/>
    </location>
</feature>
<accession>A0AAU9V6N3</accession>
<feature type="compositionally biased region" description="Polar residues" evidence="1">
    <location>
        <begin position="529"/>
        <end position="547"/>
    </location>
</feature>
<dbReference type="Proteomes" id="UP001153954">
    <property type="component" value="Unassembled WGS sequence"/>
</dbReference>
<gene>
    <name evidence="3" type="ORF">EEDITHA_LOCUS19101</name>
</gene>
<feature type="signal peptide" evidence="2">
    <location>
        <begin position="1"/>
        <end position="26"/>
    </location>
</feature>
<evidence type="ECO:0000256" key="2">
    <source>
        <dbReference type="SAM" id="SignalP"/>
    </source>
</evidence>
<feature type="compositionally biased region" description="Polar residues" evidence="1">
    <location>
        <begin position="454"/>
        <end position="473"/>
    </location>
</feature>
<dbReference type="AlphaFoldDB" id="A0AAU9V6N3"/>
<evidence type="ECO:0000256" key="1">
    <source>
        <dbReference type="SAM" id="MobiDB-lite"/>
    </source>
</evidence>
<proteinExistence type="predicted"/>